<dbReference type="Pfam" id="PF08281">
    <property type="entry name" value="Sigma70_r4_2"/>
    <property type="match status" value="1"/>
</dbReference>
<keyword evidence="2" id="KW-0805">Transcription regulation</keyword>
<dbReference type="Proteomes" id="UP000824176">
    <property type="component" value="Unassembled WGS sequence"/>
</dbReference>
<feature type="domain" description="RNA polymerase sigma-70 region 2" evidence="6">
    <location>
        <begin position="24"/>
        <end position="87"/>
    </location>
</feature>
<comment type="caution">
    <text evidence="8">The sequence shown here is derived from an EMBL/GenBank/DDBJ whole genome shotgun (WGS) entry which is preliminary data.</text>
</comment>
<dbReference type="InterPro" id="IPR013324">
    <property type="entry name" value="RNA_pol_sigma_r3/r4-like"/>
</dbReference>
<evidence type="ECO:0000256" key="1">
    <source>
        <dbReference type="ARBA" id="ARBA00010641"/>
    </source>
</evidence>
<evidence type="ECO:0000313" key="8">
    <source>
        <dbReference type="EMBL" id="HIZ88983.1"/>
    </source>
</evidence>
<dbReference type="AlphaFoldDB" id="A0A9D2GS15"/>
<dbReference type="EMBL" id="DXAQ01000053">
    <property type="protein sequence ID" value="HIZ88983.1"/>
    <property type="molecule type" value="Genomic_DNA"/>
</dbReference>
<organism evidence="8 9">
    <name type="scientific">Candidatus Mucispirillum faecigallinarum</name>
    <dbReference type="NCBI Taxonomy" id="2838699"/>
    <lineage>
        <taxon>Bacteria</taxon>
        <taxon>Pseudomonadati</taxon>
        <taxon>Deferribacterota</taxon>
        <taxon>Deferribacteres</taxon>
        <taxon>Deferribacterales</taxon>
        <taxon>Mucispirillaceae</taxon>
        <taxon>Mucispirillum</taxon>
    </lineage>
</organism>
<keyword evidence="5" id="KW-0804">Transcription</keyword>
<sequence>MDTNDIDIISMVLEGDVDKFSIIIDKYKNKIFKIVSMHVPQENVEEVANDIFFKGYKSLKTFKNDSPFINWLTVIAIRACKDFWRQKYAQKDVPMSSFDEETEQSIELGIDYRTPEDNILGDEKYKMLMKAMEQLKPVERTIISMMYAEERSVAEIASLTGMTESNVKVTAFRARKKLSEILNSMM</sequence>
<dbReference type="InterPro" id="IPR013249">
    <property type="entry name" value="RNA_pol_sigma70_r4_t2"/>
</dbReference>
<dbReference type="Gene3D" id="1.10.1740.10">
    <property type="match status" value="1"/>
</dbReference>
<dbReference type="InterPro" id="IPR007627">
    <property type="entry name" value="RNA_pol_sigma70_r2"/>
</dbReference>
<dbReference type="GO" id="GO:0006352">
    <property type="term" value="P:DNA-templated transcription initiation"/>
    <property type="evidence" value="ECO:0007669"/>
    <property type="project" value="InterPro"/>
</dbReference>
<dbReference type="NCBIfam" id="TIGR02937">
    <property type="entry name" value="sigma70-ECF"/>
    <property type="match status" value="1"/>
</dbReference>
<dbReference type="InterPro" id="IPR036388">
    <property type="entry name" value="WH-like_DNA-bd_sf"/>
</dbReference>
<dbReference type="InterPro" id="IPR014284">
    <property type="entry name" value="RNA_pol_sigma-70_dom"/>
</dbReference>
<gene>
    <name evidence="8" type="ORF">H9804_03480</name>
</gene>
<evidence type="ECO:0000259" key="7">
    <source>
        <dbReference type="Pfam" id="PF08281"/>
    </source>
</evidence>
<evidence type="ECO:0000256" key="5">
    <source>
        <dbReference type="ARBA" id="ARBA00023163"/>
    </source>
</evidence>
<reference evidence="8" key="1">
    <citation type="journal article" date="2021" name="PeerJ">
        <title>Extensive microbial diversity within the chicken gut microbiome revealed by metagenomics and culture.</title>
        <authorList>
            <person name="Gilroy R."/>
            <person name="Ravi A."/>
            <person name="Getino M."/>
            <person name="Pursley I."/>
            <person name="Horton D.L."/>
            <person name="Alikhan N.F."/>
            <person name="Baker D."/>
            <person name="Gharbi K."/>
            <person name="Hall N."/>
            <person name="Watson M."/>
            <person name="Adriaenssens E.M."/>
            <person name="Foster-Nyarko E."/>
            <person name="Jarju S."/>
            <person name="Secka A."/>
            <person name="Antonio M."/>
            <person name="Oren A."/>
            <person name="Chaudhuri R.R."/>
            <person name="La Ragione R."/>
            <person name="Hildebrand F."/>
            <person name="Pallen M.J."/>
        </authorList>
    </citation>
    <scope>NUCLEOTIDE SEQUENCE</scope>
    <source>
        <strain evidence="8">ChiW4-1371</strain>
    </source>
</reference>
<dbReference type="GO" id="GO:0016987">
    <property type="term" value="F:sigma factor activity"/>
    <property type="evidence" value="ECO:0007669"/>
    <property type="project" value="UniProtKB-KW"/>
</dbReference>
<keyword evidence="4" id="KW-0238">DNA-binding</keyword>
<comment type="similarity">
    <text evidence="1">Belongs to the sigma-70 factor family. ECF subfamily.</text>
</comment>
<evidence type="ECO:0000256" key="2">
    <source>
        <dbReference type="ARBA" id="ARBA00023015"/>
    </source>
</evidence>
<evidence type="ECO:0000313" key="9">
    <source>
        <dbReference type="Proteomes" id="UP000824176"/>
    </source>
</evidence>
<dbReference type="InterPro" id="IPR039425">
    <property type="entry name" value="RNA_pol_sigma-70-like"/>
</dbReference>
<reference evidence="8" key="2">
    <citation type="submission" date="2021-04" db="EMBL/GenBank/DDBJ databases">
        <authorList>
            <person name="Gilroy R."/>
        </authorList>
    </citation>
    <scope>NUCLEOTIDE SEQUENCE</scope>
    <source>
        <strain evidence="8">ChiW4-1371</strain>
    </source>
</reference>
<accession>A0A9D2GS15</accession>
<dbReference type="Gene3D" id="1.10.10.10">
    <property type="entry name" value="Winged helix-like DNA-binding domain superfamily/Winged helix DNA-binding domain"/>
    <property type="match status" value="1"/>
</dbReference>
<feature type="domain" description="RNA polymerase sigma factor 70 region 4 type 2" evidence="7">
    <location>
        <begin position="127"/>
        <end position="178"/>
    </location>
</feature>
<dbReference type="Pfam" id="PF04542">
    <property type="entry name" value="Sigma70_r2"/>
    <property type="match status" value="1"/>
</dbReference>
<keyword evidence="3" id="KW-0731">Sigma factor</keyword>
<dbReference type="SUPFAM" id="SSF88946">
    <property type="entry name" value="Sigma2 domain of RNA polymerase sigma factors"/>
    <property type="match status" value="1"/>
</dbReference>
<name>A0A9D2GS15_9BACT</name>
<dbReference type="InterPro" id="IPR013325">
    <property type="entry name" value="RNA_pol_sigma_r2"/>
</dbReference>
<dbReference type="SUPFAM" id="SSF88659">
    <property type="entry name" value="Sigma3 and sigma4 domains of RNA polymerase sigma factors"/>
    <property type="match status" value="1"/>
</dbReference>
<dbReference type="CDD" id="cd06171">
    <property type="entry name" value="Sigma70_r4"/>
    <property type="match status" value="1"/>
</dbReference>
<proteinExistence type="inferred from homology"/>
<evidence type="ECO:0000256" key="3">
    <source>
        <dbReference type="ARBA" id="ARBA00023082"/>
    </source>
</evidence>
<evidence type="ECO:0000256" key="4">
    <source>
        <dbReference type="ARBA" id="ARBA00023125"/>
    </source>
</evidence>
<evidence type="ECO:0000259" key="6">
    <source>
        <dbReference type="Pfam" id="PF04542"/>
    </source>
</evidence>
<protein>
    <submittedName>
        <fullName evidence="8">RNA polymerase sigma factor</fullName>
    </submittedName>
</protein>
<dbReference type="PANTHER" id="PTHR43133">
    <property type="entry name" value="RNA POLYMERASE ECF-TYPE SIGMA FACTO"/>
    <property type="match status" value="1"/>
</dbReference>
<dbReference type="PANTHER" id="PTHR43133:SF8">
    <property type="entry name" value="RNA POLYMERASE SIGMA FACTOR HI_1459-RELATED"/>
    <property type="match status" value="1"/>
</dbReference>
<dbReference type="GO" id="GO:0003677">
    <property type="term" value="F:DNA binding"/>
    <property type="evidence" value="ECO:0007669"/>
    <property type="project" value="UniProtKB-KW"/>
</dbReference>